<comment type="caution">
    <text evidence="1">The sequence shown here is derived from an EMBL/GenBank/DDBJ whole genome shotgun (WGS) entry which is preliminary data.</text>
</comment>
<name>A0A9W4WLE4_9GLOM</name>
<accession>A0A9W4WLE4</accession>
<dbReference type="EMBL" id="CAMKVN010000677">
    <property type="protein sequence ID" value="CAI2170254.1"/>
    <property type="molecule type" value="Genomic_DNA"/>
</dbReference>
<dbReference type="Proteomes" id="UP001153678">
    <property type="component" value="Unassembled WGS sequence"/>
</dbReference>
<proteinExistence type="predicted"/>
<dbReference type="OrthoDB" id="2310531at2759"/>
<protein>
    <submittedName>
        <fullName evidence="1">7268_t:CDS:1</fullName>
    </submittedName>
</protein>
<dbReference type="AlphaFoldDB" id="A0A9W4WLE4"/>
<organism evidence="1 2">
    <name type="scientific">Funneliformis geosporum</name>
    <dbReference type="NCBI Taxonomy" id="1117311"/>
    <lineage>
        <taxon>Eukaryota</taxon>
        <taxon>Fungi</taxon>
        <taxon>Fungi incertae sedis</taxon>
        <taxon>Mucoromycota</taxon>
        <taxon>Glomeromycotina</taxon>
        <taxon>Glomeromycetes</taxon>
        <taxon>Glomerales</taxon>
        <taxon>Glomeraceae</taxon>
        <taxon>Funneliformis</taxon>
    </lineage>
</organism>
<keyword evidence="2" id="KW-1185">Reference proteome</keyword>
<gene>
    <name evidence="1" type="ORF">FWILDA_LOCUS4489</name>
</gene>
<sequence>MLFIIEWNDAAFRNRNIHKNAIITAIQAFNGCQPFQRNLSTITGSTNAAPSESIFIISDTRNNDKVQIAEDIVKYLRETFFQRNRISLGRVYEIQATRKGFFEVREDRDVF</sequence>
<evidence type="ECO:0000313" key="1">
    <source>
        <dbReference type="EMBL" id="CAI2170254.1"/>
    </source>
</evidence>
<evidence type="ECO:0000313" key="2">
    <source>
        <dbReference type="Proteomes" id="UP001153678"/>
    </source>
</evidence>
<reference evidence="1" key="1">
    <citation type="submission" date="2022-08" db="EMBL/GenBank/DDBJ databases">
        <authorList>
            <person name="Kallberg Y."/>
            <person name="Tangrot J."/>
            <person name="Rosling A."/>
        </authorList>
    </citation>
    <scope>NUCLEOTIDE SEQUENCE</scope>
    <source>
        <strain evidence="1">Wild A</strain>
    </source>
</reference>